<dbReference type="EMBL" id="DF820462">
    <property type="protein sequence ID" value="GAK54660.1"/>
    <property type="molecule type" value="Genomic_DNA"/>
</dbReference>
<feature type="binding site" evidence="6">
    <location>
        <position position="139"/>
    </location>
    <ligand>
        <name>Fe cation</name>
        <dbReference type="ChEBI" id="CHEBI:24875"/>
    </ligand>
</feature>
<comment type="catalytic activity">
    <reaction evidence="6">
        <text>N-terminal N-formyl-L-methionyl-[peptide] + H2O = N-terminal L-methionyl-[peptide] + formate</text>
        <dbReference type="Rhea" id="RHEA:24420"/>
        <dbReference type="Rhea" id="RHEA-COMP:10639"/>
        <dbReference type="Rhea" id="RHEA-COMP:10640"/>
        <dbReference type="ChEBI" id="CHEBI:15377"/>
        <dbReference type="ChEBI" id="CHEBI:15740"/>
        <dbReference type="ChEBI" id="CHEBI:49298"/>
        <dbReference type="ChEBI" id="CHEBI:64731"/>
        <dbReference type="EC" id="3.5.1.88"/>
    </reaction>
</comment>
<evidence type="ECO:0000313" key="8">
    <source>
        <dbReference type="Proteomes" id="UP000030700"/>
    </source>
</evidence>
<dbReference type="HOGENOM" id="CLU_061901_2_1_0"/>
<dbReference type="FunFam" id="3.90.45.10:FF:000005">
    <property type="entry name" value="Peptide deformylase"/>
    <property type="match status" value="1"/>
</dbReference>
<keyword evidence="3 6" id="KW-0378">Hydrolase</keyword>
<dbReference type="Pfam" id="PF01327">
    <property type="entry name" value="Pep_deformylase"/>
    <property type="match status" value="1"/>
</dbReference>
<proteinExistence type="inferred from homology"/>
<dbReference type="CDD" id="cd00487">
    <property type="entry name" value="Pep_deformylase"/>
    <property type="match status" value="1"/>
</dbReference>
<feature type="binding site" evidence="6">
    <location>
        <position position="93"/>
    </location>
    <ligand>
        <name>Fe cation</name>
        <dbReference type="ChEBI" id="CHEBI:24875"/>
    </ligand>
</feature>
<dbReference type="GO" id="GO:0006412">
    <property type="term" value="P:translation"/>
    <property type="evidence" value="ECO:0007669"/>
    <property type="project" value="UniProtKB-UniRule"/>
</dbReference>
<evidence type="ECO:0000313" key="7">
    <source>
        <dbReference type="EMBL" id="GAK54660.1"/>
    </source>
</evidence>
<dbReference type="Gene3D" id="3.90.45.10">
    <property type="entry name" value="Peptide deformylase"/>
    <property type="match status" value="1"/>
</dbReference>
<dbReference type="PANTHER" id="PTHR10458:SF22">
    <property type="entry name" value="PEPTIDE DEFORMYLASE"/>
    <property type="match status" value="1"/>
</dbReference>
<dbReference type="STRING" id="1499966.U14_05947"/>
<dbReference type="InterPro" id="IPR036821">
    <property type="entry name" value="Peptide_deformylase_sf"/>
</dbReference>
<dbReference type="NCBIfam" id="TIGR00079">
    <property type="entry name" value="pept_deformyl"/>
    <property type="match status" value="1"/>
</dbReference>
<evidence type="ECO:0000256" key="2">
    <source>
        <dbReference type="ARBA" id="ARBA00022723"/>
    </source>
</evidence>
<dbReference type="NCBIfam" id="NF001159">
    <property type="entry name" value="PRK00150.1-3"/>
    <property type="match status" value="1"/>
</dbReference>
<gene>
    <name evidence="6" type="primary">def</name>
    <name evidence="7" type="ORF">U14_05947</name>
</gene>
<dbReference type="GO" id="GO:0046872">
    <property type="term" value="F:metal ion binding"/>
    <property type="evidence" value="ECO:0007669"/>
    <property type="project" value="UniProtKB-KW"/>
</dbReference>
<evidence type="ECO:0000256" key="4">
    <source>
        <dbReference type="ARBA" id="ARBA00022917"/>
    </source>
</evidence>
<evidence type="ECO:0000256" key="3">
    <source>
        <dbReference type="ARBA" id="ARBA00022801"/>
    </source>
</evidence>
<keyword evidence="4 6" id="KW-0648">Protein biosynthesis</keyword>
<sequence>MALLDIYTYPDPVLLQVAKPVTTFDDTLRRLLDDMAETMYVAPGVGLAAPQVGVSLRAIVVDASTRDPNSHLLKLVNPEIIFSEGRSVCEEGCLSVPGYTAEVARPAHIRVEARDEYGKPVTIDTDTFLATVIQHEIDHLNGILFIEHLGRLRRDLVKKKLKKQARQEKSPKKKAVVA</sequence>
<comment type="similarity">
    <text evidence="1 6">Belongs to the polypeptide deformylase family.</text>
</comment>
<keyword evidence="5 6" id="KW-0408">Iron</keyword>
<dbReference type="InterPro" id="IPR023635">
    <property type="entry name" value="Peptide_deformylase"/>
</dbReference>
<reference evidence="7" key="1">
    <citation type="journal article" date="2015" name="PeerJ">
        <title>First genomic representation of candidate bacterial phylum KSB3 points to enhanced environmental sensing as a trigger of wastewater bulking.</title>
        <authorList>
            <person name="Sekiguchi Y."/>
            <person name="Ohashi A."/>
            <person name="Parks D.H."/>
            <person name="Yamauchi T."/>
            <person name="Tyson G.W."/>
            <person name="Hugenholtz P."/>
        </authorList>
    </citation>
    <scope>NUCLEOTIDE SEQUENCE [LARGE SCALE GENOMIC DNA]</scope>
</reference>
<dbReference type="GO" id="GO:0042586">
    <property type="term" value="F:peptide deformylase activity"/>
    <property type="evidence" value="ECO:0007669"/>
    <property type="project" value="UniProtKB-UniRule"/>
</dbReference>
<dbReference type="EC" id="3.5.1.88" evidence="6"/>
<comment type="cofactor">
    <cofactor evidence="6">
        <name>Fe(2+)</name>
        <dbReference type="ChEBI" id="CHEBI:29033"/>
    </cofactor>
    <text evidence="6">Binds 1 Fe(2+) ion.</text>
</comment>
<organism evidence="7">
    <name type="scientific">Candidatus Moduliflexus flocculans</name>
    <dbReference type="NCBI Taxonomy" id="1499966"/>
    <lineage>
        <taxon>Bacteria</taxon>
        <taxon>Candidatus Moduliflexota</taxon>
        <taxon>Candidatus Moduliflexia</taxon>
        <taxon>Candidatus Moduliflexales</taxon>
        <taxon>Candidatus Moduliflexaceae</taxon>
    </lineage>
</organism>
<keyword evidence="8" id="KW-1185">Reference proteome</keyword>
<evidence type="ECO:0000256" key="1">
    <source>
        <dbReference type="ARBA" id="ARBA00010759"/>
    </source>
</evidence>
<feature type="active site" evidence="6">
    <location>
        <position position="136"/>
    </location>
</feature>
<dbReference type="HAMAP" id="MF_00163">
    <property type="entry name" value="Pep_deformylase"/>
    <property type="match status" value="1"/>
</dbReference>
<feature type="binding site" evidence="6">
    <location>
        <position position="135"/>
    </location>
    <ligand>
        <name>Fe cation</name>
        <dbReference type="ChEBI" id="CHEBI:24875"/>
    </ligand>
</feature>
<comment type="function">
    <text evidence="6">Removes the formyl group from the N-terminal Met of newly synthesized proteins. Requires at least a dipeptide for an efficient rate of reaction. N-terminal L-methionine is a prerequisite for activity but the enzyme has broad specificity at other positions.</text>
</comment>
<dbReference type="PIRSF" id="PIRSF004749">
    <property type="entry name" value="Pep_def"/>
    <property type="match status" value="1"/>
</dbReference>
<keyword evidence="2 6" id="KW-0479">Metal-binding</keyword>
<protein>
    <recommendedName>
        <fullName evidence="6">Peptide deformylase</fullName>
        <shortName evidence="6">PDF</shortName>
        <ecNumber evidence="6">3.5.1.88</ecNumber>
    </recommendedName>
    <alternativeName>
        <fullName evidence="6">Polypeptide deformylase</fullName>
    </alternativeName>
</protein>
<evidence type="ECO:0000256" key="5">
    <source>
        <dbReference type="ARBA" id="ARBA00023004"/>
    </source>
</evidence>
<name>A0A081BTC9_9BACT</name>
<dbReference type="PANTHER" id="PTHR10458">
    <property type="entry name" value="PEPTIDE DEFORMYLASE"/>
    <property type="match status" value="1"/>
</dbReference>
<dbReference type="SUPFAM" id="SSF56420">
    <property type="entry name" value="Peptide deformylase"/>
    <property type="match status" value="1"/>
</dbReference>
<dbReference type="Proteomes" id="UP000030700">
    <property type="component" value="Unassembled WGS sequence"/>
</dbReference>
<dbReference type="AlphaFoldDB" id="A0A081BTC9"/>
<dbReference type="PRINTS" id="PR01576">
    <property type="entry name" value="PDEFORMYLASE"/>
</dbReference>
<evidence type="ECO:0000256" key="6">
    <source>
        <dbReference type="HAMAP-Rule" id="MF_00163"/>
    </source>
</evidence>
<accession>A0A081BTC9</accession>